<gene>
    <name evidence="2" type="ORF">HAX54_009873</name>
</gene>
<evidence type="ECO:0000313" key="3">
    <source>
        <dbReference type="Proteomes" id="UP000823775"/>
    </source>
</evidence>
<evidence type="ECO:0000256" key="1">
    <source>
        <dbReference type="SAM" id="MobiDB-lite"/>
    </source>
</evidence>
<feature type="non-terminal residue" evidence="2">
    <location>
        <position position="1"/>
    </location>
</feature>
<sequence>KVLQFQKKPGEGSEGEVNPSDQVKQDVDADNQTNSQGPDVVQFLQKLNIRWKFQSKEQQRNLV</sequence>
<accession>A0ABS8TH74</accession>
<name>A0ABS8TH74_DATST</name>
<evidence type="ECO:0000313" key="2">
    <source>
        <dbReference type="EMBL" id="MCD7470193.1"/>
    </source>
</evidence>
<proteinExistence type="predicted"/>
<protein>
    <submittedName>
        <fullName evidence="2">Uncharacterized protein</fullName>
    </submittedName>
</protein>
<organism evidence="2 3">
    <name type="scientific">Datura stramonium</name>
    <name type="common">Jimsonweed</name>
    <name type="synonym">Common thornapple</name>
    <dbReference type="NCBI Taxonomy" id="4076"/>
    <lineage>
        <taxon>Eukaryota</taxon>
        <taxon>Viridiplantae</taxon>
        <taxon>Streptophyta</taxon>
        <taxon>Embryophyta</taxon>
        <taxon>Tracheophyta</taxon>
        <taxon>Spermatophyta</taxon>
        <taxon>Magnoliopsida</taxon>
        <taxon>eudicotyledons</taxon>
        <taxon>Gunneridae</taxon>
        <taxon>Pentapetalae</taxon>
        <taxon>asterids</taxon>
        <taxon>lamiids</taxon>
        <taxon>Solanales</taxon>
        <taxon>Solanaceae</taxon>
        <taxon>Solanoideae</taxon>
        <taxon>Datureae</taxon>
        <taxon>Datura</taxon>
    </lineage>
</organism>
<dbReference type="EMBL" id="JACEIK010001538">
    <property type="protein sequence ID" value="MCD7470193.1"/>
    <property type="molecule type" value="Genomic_DNA"/>
</dbReference>
<comment type="caution">
    <text evidence="2">The sequence shown here is derived from an EMBL/GenBank/DDBJ whole genome shotgun (WGS) entry which is preliminary data.</text>
</comment>
<keyword evidence="3" id="KW-1185">Reference proteome</keyword>
<feature type="region of interest" description="Disordered" evidence="1">
    <location>
        <begin position="1"/>
        <end position="39"/>
    </location>
</feature>
<reference evidence="2 3" key="1">
    <citation type="journal article" date="2021" name="BMC Genomics">
        <title>Datura genome reveals duplications of psychoactive alkaloid biosynthetic genes and high mutation rate following tissue culture.</title>
        <authorList>
            <person name="Rajewski A."/>
            <person name="Carter-House D."/>
            <person name="Stajich J."/>
            <person name="Litt A."/>
        </authorList>
    </citation>
    <scope>NUCLEOTIDE SEQUENCE [LARGE SCALE GENOMIC DNA]</scope>
    <source>
        <strain evidence="2">AR-01</strain>
    </source>
</reference>
<dbReference type="Proteomes" id="UP000823775">
    <property type="component" value="Unassembled WGS sequence"/>
</dbReference>